<evidence type="ECO:0000256" key="4">
    <source>
        <dbReference type="ARBA" id="ARBA00012483"/>
    </source>
</evidence>
<comment type="subcellular location">
    <subcellularLocation>
        <location evidence="2">Cytoplasm</location>
    </subcellularLocation>
    <subcellularLocation>
        <location evidence="16">Nucleus</location>
        <location evidence="16">Nuclear body</location>
    </subcellularLocation>
</comment>
<evidence type="ECO:0000256" key="10">
    <source>
        <dbReference type="ARBA" id="ARBA00022763"/>
    </source>
</evidence>
<dbReference type="InterPro" id="IPR037381">
    <property type="entry name" value="RFWD3"/>
</dbReference>
<keyword evidence="8" id="KW-0479">Metal-binding</keyword>
<feature type="compositionally biased region" description="Basic residues" evidence="19">
    <location>
        <begin position="134"/>
        <end position="147"/>
    </location>
</feature>
<proteinExistence type="predicted"/>
<sequence>MAHETMEYDLQVQLDHHAAEQPAAAEVVSSQGEPHLLQPAPAEVDSSQGEPHLLQPTSEVSIDLTEEEDLSGEGNVENTNPGASEARRQGSGANRVIRVASVDSMSTFISGLQRLHGMLEFLRPPLNHNVGPVRARRRRGSTSRRARAGGSQRTASARSRAPLDAYFQVSRTQPHLPTTSDNSGASNPVSEDLQVSSNSDSDSDSSVEYEEVVVQEEEPGTVVLEAEQPGGISAEQEVICIDGRETPPKQQSSQKSSSLLPSASTDEEEGDTCTICLEQWTNAGDHRLSALRCGHLFGYKCISKWLKGQARKCPQCNKKAKHSDIVVLYARTLRALDTSEHEHMKSSLLKEQTLRKQAELESAQCRLQLQLLTDECTKLHSRVQDLQKLILQHRDQILQKARSSHIRFLKGLPSSQSQHKYHFQKTFTVSQSGNCRIMTYCDALSCLVVSQPSPQASFLPGFGVKMLSTADMKSSQYIPMHSKQIRGLAFSIRSRGLLLSASLDNTIKLTRCPLVSLSYIPRAASTAFPYGGVLAGTLENASFWELKMGFSHWPHVLPMEPGGYIDFQTESTTRHCLVTYRPDKNHNTLRSVLMEMSYKLDDAGEPICSCHPVQTFLGGPTCKLLTKNAIFQNPENDGSILVCTGDEASNSAMVWDAGTGSLLQDLRTDQPVLDICPFEVNHSNCLATLTEKMVHIYRWE</sequence>
<keyword evidence="12" id="KW-0833">Ubl conjugation pathway</keyword>
<keyword evidence="6" id="KW-0853">WD repeat</keyword>
<dbReference type="GO" id="GO:0036297">
    <property type="term" value="P:interstrand cross-link repair"/>
    <property type="evidence" value="ECO:0007669"/>
    <property type="project" value="InterPro"/>
</dbReference>
<keyword evidence="9" id="KW-0677">Repeat</keyword>
<reference evidence="21" key="5">
    <citation type="submission" date="2025-09" db="UniProtKB">
        <authorList>
            <consortium name="Ensembl"/>
        </authorList>
    </citation>
    <scope>IDENTIFICATION</scope>
</reference>
<dbReference type="InterPro" id="IPR013083">
    <property type="entry name" value="Znf_RING/FYVE/PHD"/>
</dbReference>
<evidence type="ECO:0000256" key="19">
    <source>
        <dbReference type="SAM" id="MobiDB-lite"/>
    </source>
</evidence>
<dbReference type="EC" id="2.3.2.27" evidence="4"/>
<reference evidence="21 22" key="1">
    <citation type="journal article" date="2015" name="Annu Rev Anim Biosci">
        <title>The Genome 10K Project: a way forward.</title>
        <authorList>
            <person name="Koepfli K.P."/>
            <person name="Paten B."/>
            <person name="O'Brien S.J."/>
            <person name="Koepfli K.P."/>
            <person name="Paten B."/>
            <person name="Antunes A."/>
            <person name="Belov K."/>
            <person name="Bustamante C."/>
            <person name="Castoe T.A."/>
            <person name="Clawson H."/>
            <person name="Crawford A.J."/>
            <person name="Diekhans M."/>
            <person name="Distel D."/>
            <person name="Durbin R."/>
            <person name="Earl D."/>
            <person name="Fujita M.K."/>
            <person name="Gamble T."/>
            <person name="Georges A."/>
            <person name="Gemmell N."/>
            <person name="Gilbert M.T."/>
            <person name="Graves J.M."/>
            <person name="Green R.E."/>
            <person name="Hickey G."/>
            <person name="Jarvis E.D."/>
            <person name="Johnson W."/>
            <person name="Komissarov A."/>
            <person name="Korf I."/>
            <person name="Kuhn R."/>
            <person name="Larkin D.M."/>
            <person name="Lewin H."/>
            <person name="Lopez J.V."/>
            <person name="Ma J."/>
            <person name="Marques-Bonet T."/>
            <person name="Miller W."/>
            <person name="Murphy R."/>
            <person name="Pevzner P."/>
            <person name="Shapiro B."/>
            <person name="Steiner C."/>
            <person name="Tamazian G."/>
            <person name="Venkatesh B."/>
            <person name="Wang J."/>
            <person name="Wayne R."/>
            <person name="Wiley E."/>
            <person name="Yang H."/>
            <person name="Zhang G."/>
            <person name="Haussler D."/>
            <person name="Ryder O."/>
            <person name="O'Brien S.J."/>
        </authorList>
    </citation>
    <scope>NUCLEOTIDE SEQUENCE</scope>
</reference>
<dbReference type="InterPro" id="IPR036322">
    <property type="entry name" value="WD40_repeat_dom_sf"/>
</dbReference>
<dbReference type="GO" id="GO:0016567">
    <property type="term" value="P:protein ubiquitination"/>
    <property type="evidence" value="ECO:0007669"/>
    <property type="project" value="InterPro"/>
</dbReference>
<keyword evidence="15" id="KW-0539">Nucleus</keyword>
<evidence type="ECO:0000256" key="9">
    <source>
        <dbReference type="ARBA" id="ARBA00022737"/>
    </source>
</evidence>
<protein>
    <recommendedName>
        <fullName evidence="4">RING-type E3 ubiquitin transferase</fullName>
        <ecNumber evidence="4">2.3.2.27</ecNumber>
    </recommendedName>
</protein>
<feature type="region of interest" description="Disordered" evidence="19">
    <location>
        <begin position="245"/>
        <end position="267"/>
    </location>
</feature>
<feature type="coiled-coil region" evidence="18">
    <location>
        <begin position="355"/>
        <end position="389"/>
    </location>
</feature>
<feature type="region of interest" description="Disordered" evidence="19">
    <location>
        <begin position="124"/>
        <end position="219"/>
    </location>
</feature>
<reference evidence="21" key="4">
    <citation type="submission" date="2025-08" db="UniProtKB">
        <authorList>
            <consortium name="Ensembl"/>
        </authorList>
    </citation>
    <scope>IDENTIFICATION</scope>
</reference>
<gene>
    <name evidence="21" type="primary">RFWD3</name>
</gene>
<keyword evidence="10" id="KW-0227">DNA damage</keyword>
<dbReference type="PANTHER" id="PTHR16047">
    <property type="entry name" value="RFWD3 PROTEIN"/>
    <property type="match status" value="1"/>
</dbReference>
<evidence type="ECO:0000256" key="11">
    <source>
        <dbReference type="ARBA" id="ARBA00022771"/>
    </source>
</evidence>
<dbReference type="AlphaFoldDB" id="A0A671F407"/>
<dbReference type="GO" id="GO:0008270">
    <property type="term" value="F:zinc ion binding"/>
    <property type="evidence" value="ECO:0007669"/>
    <property type="project" value="UniProtKB-KW"/>
</dbReference>
<dbReference type="Gene3D" id="3.30.40.10">
    <property type="entry name" value="Zinc/RING finger domain, C3HC4 (zinc finger)"/>
    <property type="match status" value="1"/>
</dbReference>
<keyword evidence="22" id="KW-1185">Reference proteome</keyword>
<dbReference type="GO" id="GO:0005737">
    <property type="term" value="C:cytoplasm"/>
    <property type="evidence" value="ECO:0007669"/>
    <property type="project" value="UniProtKB-SubCell"/>
</dbReference>
<dbReference type="GO" id="GO:0016604">
    <property type="term" value="C:nuclear body"/>
    <property type="evidence" value="ECO:0007669"/>
    <property type="project" value="UniProtKB-SubCell"/>
</dbReference>
<dbReference type="InterPro" id="IPR056527">
    <property type="entry name" value="WD40_RFWD3"/>
</dbReference>
<evidence type="ECO:0000256" key="13">
    <source>
        <dbReference type="ARBA" id="ARBA00022833"/>
    </source>
</evidence>
<evidence type="ECO:0000256" key="3">
    <source>
        <dbReference type="ARBA" id="ARBA00004906"/>
    </source>
</evidence>
<dbReference type="InterPro" id="IPR015943">
    <property type="entry name" value="WD40/YVTN_repeat-like_dom_sf"/>
</dbReference>
<keyword evidence="18" id="KW-0175">Coiled coil</keyword>
<dbReference type="CDD" id="cd16450">
    <property type="entry name" value="mRING-C3HGC3_RFWD3"/>
    <property type="match status" value="1"/>
</dbReference>
<keyword evidence="11 17" id="KW-0863">Zinc-finger</keyword>
<dbReference type="SMART" id="SM00184">
    <property type="entry name" value="RING"/>
    <property type="match status" value="1"/>
</dbReference>
<keyword evidence="7" id="KW-0808">Transferase</keyword>
<evidence type="ECO:0000256" key="8">
    <source>
        <dbReference type="ARBA" id="ARBA00022723"/>
    </source>
</evidence>
<feature type="compositionally biased region" description="Polar residues" evidence="19">
    <location>
        <begin position="169"/>
        <end position="189"/>
    </location>
</feature>
<dbReference type="GeneTree" id="ENSGT00390000008931"/>
<dbReference type="Pfam" id="PF23419">
    <property type="entry name" value="WD40_RFWD3"/>
    <property type="match status" value="2"/>
</dbReference>
<evidence type="ECO:0000256" key="12">
    <source>
        <dbReference type="ARBA" id="ARBA00022786"/>
    </source>
</evidence>
<evidence type="ECO:0000256" key="2">
    <source>
        <dbReference type="ARBA" id="ARBA00004496"/>
    </source>
</evidence>
<comment type="pathway">
    <text evidence="3">Protein modification; protein ubiquitination.</text>
</comment>
<feature type="region of interest" description="Disordered" evidence="19">
    <location>
        <begin position="16"/>
        <end position="92"/>
    </location>
</feature>
<evidence type="ECO:0000256" key="16">
    <source>
        <dbReference type="ARBA" id="ARBA00034306"/>
    </source>
</evidence>
<feature type="compositionally biased region" description="Low complexity" evidence="19">
    <location>
        <begin position="148"/>
        <end position="160"/>
    </location>
</feature>
<evidence type="ECO:0000256" key="14">
    <source>
        <dbReference type="ARBA" id="ARBA00023204"/>
    </source>
</evidence>
<evidence type="ECO:0000256" key="17">
    <source>
        <dbReference type="PROSITE-ProRule" id="PRU00175"/>
    </source>
</evidence>
<evidence type="ECO:0000259" key="20">
    <source>
        <dbReference type="PROSITE" id="PS50089"/>
    </source>
</evidence>
<evidence type="ECO:0000256" key="18">
    <source>
        <dbReference type="SAM" id="Coils"/>
    </source>
</evidence>
<dbReference type="Ensembl" id="ENSRFET00010022178.1">
    <property type="protein sequence ID" value="ENSRFEP00010020351.1"/>
    <property type="gene ID" value="ENSRFEG00010013703.1"/>
</dbReference>
<feature type="domain" description="RING-type" evidence="20">
    <location>
        <begin position="273"/>
        <end position="317"/>
    </location>
</feature>
<evidence type="ECO:0000256" key="6">
    <source>
        <dbReference type="ARBA" id="ARBA00022574"/>
    </source>
</evidence>
<evidence type="ECO:0000256" key="5">
    <source>
        <dbReference type="ARBA" id="ARBA00022490"/>
    </source>
</evidence>
<keyword evidence="14" id="KW-0234">DNA repair</keyword>
<dbReference type="FunFam" id="3.30.40.10:FF:000832">
    <property type="entry name" value="E3 ubiquitin-protein ligase RFWD3"/>
    <property type="match status" value="1"/>
</dbReference>
<feature type="compositionally biased region" description="Acidic residues" evidence="19">
    <location>
        <begin position="201"/>
        <end position="219"/>
    </location>
</feature>
<evidence type="ECO:0000256" key="15">
    <source>
        <dbReference type="ARBA" id="ARBA00023242"/>
    </source>
</evidence>
<comment type="catalytic activity">
    <reaction evidence="1">
        <text>S-ubiquitinyl-[E2 ubiquitin-conjugating enzyme]-L-cysteine + [acceptor protein]-L-lysine = [E2 ubiquitin-conjugating enzyme]-L-cysteine + N(6)-ubiquitinyl-[acceptor protein]-L-lysine.</text>
        <dbReference type="EC" id="2.3.2.27"/>
    </reaction>
</comment>
<dbReference type="InterPro" id="IPR001841">
    <property type="entry name" value="Znf_RING"/>
</dbReference>
<accession>A0A671F407</accession>
<dbReference type="SUPFAM" id="SSF57850">
    <property type="entry name" value="RING/U-box"/>
    <property type="match status" value="1"/>
</dbReference>
<dbReference type="SUPFAM" id="SSF50978">
    <property type="entry name" value="WD40 repeat-like"/>
    <property type="match status" value="1"/>
</dbReference>
<evidence type="ECO:0000256" key="7">
    <source>
        <dbReference type="ARBA" id="ARBA00022679"/>
    </source>
</evidence>
<dbReference type="Proteomes" id="UP000472240">
    <property type="component" value="Chromosome 15"/>
</dbReference>
<organism evidence="21 22">
    <name type="scientific">Rhinolophus ferrumequinum</name>
    <name type="common">Greater horseshoe bat</name>
    <dbReference type="NCBI Taxonomy" id="59479"/>
    <lineage>
        <taxon>Eukaryota</taxon>
        <taxon>Metazoa</taxon>
        <taxon>Chordata</taxon>
        <taxon>Craniata</taxon>
        <taxon>Vertebrata</taxon>
        <taxon>Euteleostomi</taxon>
        <taxon>Mammalia</taxon>
        <taxon>Eutheria</taxon>
        <taxon>Laurasiatheria</taxon>
        <taxon>Chiroptera</taxon>
        <taxon>Yinpterochiroptera</taxon>
        <taxon>Rhinolophoidea</taxon>
        <taxon>Rhinolophidae</taxon>
        <taxon>Rhinolophinae</taxon>
        <taxon>Rhinolophus</taxon>
    </lineage>
</organism>
<keyword evidence="13" id="KW-0862">Zinc</keyword>
<dbReference type="PANTHER" id="PTHR16047:SF7">
    <property type="entry name" value="E3 UBIQUITIN-PROTEIN LIGASE RFWD3"/>
    <property type="match status" value="1"/>
</dbReference>
<feature type="compositionally biased region" description="Low complexity" evidence="19">
    <location>
        <begin position="248"/>
        <end position="262"/>
    </location>
</feature>
<feature type="compositionally biased region" description="Polar residues" evidence="19">
    <location>
        <begin position="45"/>
        <end position="60"/>
    </location>
</feature>
<dbReference type="PROSITE" id="PS50089">
    <property type="entry name" value="ZF_RING_2"/>
    <property type="match status" value="1"/>
</dbReference>
<evidence type="ECO:0000256" key="1">
    <source>
        <dbReference type="ARBA" id="ARBA00000900"/>
    </source>
</evidence>
<reference evidence="21 22" key="2">
    <citation type="journal article" date="2018" name="Annu Rev Anim Biosci">
        <title>Bat Biology, Genomes, and the Bat1K Project: To Generate Chromosome-Level Genomes for All Living Bat Species.</title>
        <authorList>
            <person name="Teeling E.C."/>
            <person name="Vernes S.C."/>
            <person name="Davalos L.M."/>
            <person name="Ray D.A."/>
            <person name="Gilbert M.T.P."/>
            <person name="Myers E."/>
        </authorList>
    </citation>
    <scope>NUCLEOTIDE SEQUENCE</scope>
</reference>
<dbReference type="GO" id="GO:0061630">
    <property type="term" value="F:ubiquitin protein ligase activity"/>
    <property type="evidence" value="ECO:0007669"/>
    <property type="project" value="UniProtKB-EC"/>
</dbReference>
<dbReference type="Gene3D" id="2.130.10.10">
    <property type="entry name" value="YVTN repeat-like/Quinoprotein amine dehydrogenase"/>
    <property type="match status" value="1"/>
</dbReference>
<keyword evidence="5" id="KW-0963">Cytoplasm</keyword>
<name>A0A671F407_RHIFE</name>
<reference evidence="22" key="3">
    <citation type="submission" date="2018-12" db="EMBL/GenBank/DDBJ databases">
        <title>G10K-VGP greater horseshoe bat female genome, primary haplotype.</title>
        <authorList>
            <person name="Teeling E."/>
            <person name="Myers G."/>
            <person name="Vernes S."/>
            <person name="Pippel M."/>
            <person name="Winkler S."/>
            <person name="Fedrigo O."/>
            <person name="Rhie A."/>
            <person name="Koren S."/>
            <person name="Phillippy A."/>
            <person name="Lewin H."/>
            <person name="Damas J."/>
            <person name="Howe K."/>
            <person name="Mountcastle J."/>
            <person name="Jarvis E.D."/>
        </authorList>
    </citation>
    <scope>NUCLEOTIDE SEQUENCE [LARGE SCALE GENOMIC DNA]</scope>
</reference>
<evidence type="ECO:0000313" key="22">
    <source>
        <dbReference type="Proteomes" id="UP000472240"/>
    </source>
</evidence>
<dbReference type="Pfam" id="PF13639">
    <property type="entry name" value="zf-RING_2"/>
    <property type="match status" value="1"/>
</dbReference>
<evidence type="ECO:0000313" key="21">
    <source>
        <dbReference type="Ensembl" id="ENSRFEP00010020351.1"/>
    </source>
</evidence>